<keyword evidence="2" id="KW-1185">Reference proteome</keyword>
<comment type="caution">
    <text evidence="1">The sequence shown here is derived from an EMBL/GenBank/DDBJ whole genome shotgun (WGS) entry which is preliminary data.</text>
</comment>
<reference evidence="1 2" key="1">
    <citation type="submission" date="2018-08" db="EMBL/GenBank/DDBJ databases">
        <title>Draft genome sequence of Psychrilyobacter sp. strain SD5 isolated from Black Sea water.</title>
        <authorList>
            <person name="Yadav S."/>
            <person name="Villanueva L."/>
            <person name="Damste J.S.S."/>
        </authorList>
    </citation>
    <scope>NUCLEOTIDE SEQUENCE [LARGE SCALE GENOMIC DNA]</scope>
    <source>
        <strain evidence="1 2">SD5</strain>
    </source>
</reference>
<evidence type="ECO:0000313" key="2">
    <source>
        <dbReference type="Proteomes" id="UP000263486"/>
    </source>
</evidence>
<sequence>MKKFNYMEMTNDGYKITCGIENEAICNIYVCVKEGVAEKLAKELSEKRMNIGMEWELYDFEEENGNKGIGYMFTAEEEEVNFEAMVELCHINDFNCVYEMEAPNGDLDIYEEKIEEEFGEFFDEKFEEIEELEEQIAKESK</sequence>
<dbReference type="EMBL" id="QUAJ01000016">
    <property type="protein sequence ID" value="REI40732.1"/>
    <property type="molecule type" value="Genomic_DNA"/>
</dbReference>
<gene>
    <name evidence="1" type="ORF">DYH56_09620</name>
</gene>
<dbReference type="Proteomes" id="UP000263486">
    <property type="component" value="Unassembled WGS sequence"/>
</dbReference>
<accession>A0ABX9KFU9</accession>
<protein>
    <submittedName>
        <fullName evidence="1">Uncharacterized protein</fullName>
    </submittedName>
</protein>
<evidence type="ECO:0000313" key="1">
    <source>
        <dbReference type="EMBL" id="REI40732.1"/>
    </source>
</evidence>
<dbReference type="RefSeq" id="WP_114642653.1">
    <property type="nucleotide sequence ID" value="NZ_JAACIO010000018.1"/>
</dbReference>
<organism evidence="1 2">
    <name type="scientific">Psychrilyobacter piezotolerans</name>
    <dbReference type="NCBI Taxonomy" id="2293438"/>
    <lineage>
        <taxon>Bacteria</taxon>
        <taxon>Fusobacteriati</taxon>
        <taxon>Fusobacteriota</taxon>
        <taxon>Fusobacteriia</taxon>
        <taxon>Fusobacteriales</taxon>
        <taxon>Fusobacteriaceae</taxon>
        <taxon>Psychrilyobacter</taxon>
    </lineage>
</organism>
<proteinExistence type="predicted"/>
<name>A0ABX9KFU9_9FUSO</name>